<evidence type="ECO:0000256" key="5">
    <source>
        <dbReference type="ARBA" id="ARBA00022840"/>
    </source>
</evidence>
<feature type="binding site" evidence="7">
    <location>
        <begin position="13"/>
        <end position="18"/>
    </location>
    <ligand>
        <name>ATP</name>
        <dbReference type="ChEBI" id="CHEBI:30616"/>
    </ligand>
</feature>
<feature type="binding site" evidence="7">
    <location>
        <position position="35"/>
    </location>
    <ligand>
        <name>substrate</name>
    </ligand>
</feature>
<keyword evidence="7" id="KW-0460">Magnesium</keyword>
<gene>
    <name evidence="7" type="primary">aroK</name>
    <name evidence="8" type="ORF">HMPREF3182_01389</name>
</gene>
<dbReference type="GO" id="GO:0009073">
    <property type="term" value="P:aromatic amino acid family biosynthetic process"/>
    <property type="evidence" value="ECO:0007669"/>
    <property type="project" value="UniProtKB-KW"/>
</dbReference>
<comment type="similarity">
    <text evidence="7">Belongs to the shikimate kinase family.</text>
</comment>
<dbReference type="EC" id="2.7.1.71" evidence="7"/>
<proteinExistence type="inferred from homology"/>
<dbReference type="GO" id="GO:0000287">
    <property type="term" value="F:magnesium ion binding"/>
    <property type="evidence" value="ECO:0007669"/>
    <property type="project" value="UniProtKB-UniRule"/>
</dbReference>
<comment type="caution">
    <text evidence="8">The sequence shown here is derived from an EMBL/GenBank/DDBJ whole genome shotgun (WGS) entry which is preliminary data.</text>
</comment>
<comment type="pathway">
    <text evidence="7">Metabolic intermediate biosynthesis; chorismate biosynthesis; chorismate from D-erythrose 4-phosphate and phosphoenolpyruvate: step 5/7.</text>
</comment>
<feature type="binding site" evidence="7">
    <location>
        <position position="134"/>
    </location>
    <ligand>
        <name>substrate</name>
    </ligand>
</feature>
<dbReference type="SUPFAM" id="SSF52540">
    <property type="entry name" value="P-loop containing nucleoside triphosphate hydrolases"/>
    <property type="match status" value="1"/>
</dbReference>
<dbReference type="EMBL" id="LSDT01000048">
    <property type="protein sequence ID" value="KXB90422.1"/>
    <property type="molecule type" value="Genomic_DNA"/>
</dbReference>
<keyword evidence="9" id="KW-1185">Reference proteome</keyword>
<dbReference type="GO" id="GO:0005829">
    <property type="term" value="C:cytosol"/>
    <property type="evidence" value="ECO:0007669"/>
    <property type="project" value="TreeGrafter"/>
</dbReference>
<feature type="binding site" evidence="7">
    <location>
        <position position="58"/>
    </location>
    <ligand>
        <name>substrate</name>
    </ligand>
</feature>
<dbReference type="PATRIC" id="fig|1588748.3.peg.1345"/>
<evidence type="ECO:0000256" key="4">
    <source>
        <dbReference type="ARBA" id="ARBA00022777"/>
    </source>
</evidence>
<dbReference type="STRING" id="1588748.HMPREF3182_01389"/>
<evidence type="ECO:0000256" key="3">
    <source>
        <dbReference type="ARBA" id="ARBA00022741"/>
    </source>
</evidence>
<keyword evidence="7" id="KW-0479">Metal-binding</keyword>
<feature type="binding site" evidence="7">
    <location>
        <position position="17"/>
    </location>
    <ligand>
        <name>Mg(2+)</name>
        <dbReference type="ChEBI" id="CHEBI:18420"/>
    </ligand>
</feature>
<evidence type="ECO:0000313" key="9">
    <source>
        <dbReference type="Proteomes" id="UP000070160"/>
    </source>
</evidence>
<comment type="catalytic activity">
    <reaction evidence="7">
        <text>shikimate + ATP = 3-phosphoshikimate + ADP + H(+)</text>
        <dbReference type="Rhea" id="RHEA:13121"/>
        <dbReference type="ChEBI" id="CHEBI:15378"/>
        <dbReference type="ChEBI" id="CHEBI:30616"/>
        <dbReference type="ChEBI" id="CHEBI:36208"/>
        <dbReference type="ChEBI" id="CHEBI:145989"/>
        <dbReference type="ChEBI" id="CHEBI:456216"/>
        <dbReference type="EC" id="2.7.1.71"/>
    </reaction>
</comment>
<comment type="function">
    <text evidence="7">Catalyzes the specific phosphorylation of the 3-hydroxyl group of shikimic acid using ATP as a cosubstrate.</text>
</comment>
<protein>
    <recommendedName>
        <fullName evidence="7">Shikimate kinase</fullName>
        <shortName evidence="7">SK</shortName>
        <ecNumber evidence="7">2.7.1.71</ecNumber>
    </recommendedName>
</protein>
<keyword evidence="4 7" id="KW-0418">Kinase</keyword>
<dbReference type="GO" id="GO:0009423">
    <property type="term" value="P:chorismate biosynthetic process"/>
    <property type="evidence" value="ECO:0007669"/>
    <property type="project" value="UniProtKB-UniRule"/>
</dbReference>
<comment type="subcellular location">
    <subcellularLocation>
        <location evidence="7">Cytoplasm</location>
    </subcellularLocation>
</comment>
<comment type="cofactor">
    <cofactor evidence="7">
        <name>Mg(2+)</name>
        <dbReference type="ChEBI" id="CHEBI:18420"/>
    </cofactor>
    <text evidence="7">Binds 1 Mg(2+) ion per subunit.</text>
</comment>
<keyword evidence="6 7" id="KW-0057">Aromatic amino acid biosynthesis</keyword>
<evidence type="ECO:0000256" key="2">
    <source>
        <dbReference type="ARBA" id="ARBA00022679"/>
    </source>
</evidence>
<dbReference type="Gene3D" id="3.40.50.300">
    <property type="entry name" value="P-loop containing nucleotide triphosphate hydrolases"/>
    <property type="match status" value="1"/>
</dbReference>
<name>A0A134CDY6_9FIRM</name>
<dbReference type="Pfam" id="PF01202">
    <property type="entry name" value="SKI"/>
    <property type="match status" value="1"/>
</dbReference>
<dbReference type="AlphaFoldDB" id="A0A134CDY6"/>
<dbReference type="GO" id="GO:0005524">
    <property type="term" value="F:ATP binding"/>
    <property type="evidence" value="ECO:0007669"/>
    <property type="project" value="UniProtKB-UniRule"/>
</dbReference>
<dbReference type="HAMAP" id="MF_00109">
    <property type="entry name" value="Shikimate_kinase"/>
    <property type="match status" value="1"/>
</dbReference>
<feature type="binding site" evidence="7">
    <location>
        <position position="80"/>
    </location>
    <ligand>
        <name>substrate</name>
    </ligand>
</feature>
<dbReference type="GO" id="GO:0004765">
    <property type="term" value="F:shikimate kinase activity"/>
    <property type="evidence" value="ECO:0007669"/>
    <property type="project" value="UniProtKB-UniRule"/>
</dbReference>
<dbReference type="RefSeq" id="WP_062486403.1">
    <property type="nucleotide sequence ID" value="NZ_KQ960953.1"/>
</dbReference>
<evidence type="ECO:0000313" key="8">
    <source>
        <dbReference type="EMBL" id="KXB90422.1"/>
    </source>
</evidence>
<dbReference type="InterPro" id="IPR027417">
    <property type="entry name" value="P-loop_NTPase"/>
</dbReference>
<comment type="subunit">
    <text evidence="7">Monomer.</text>
</comment>
<dbReference type="InterPro" id="IPR000623">
    <property type="entry name" value="Shikimate_kinase/TSH1"/>
</dbReference>
<keyword evidence="2 7" id="KW-0808">Transferase</keyword>
<dbReference type="PANTHER" id="PTHR21087:SF16">
    <property type="entry name" value="SHIKIMATE KINASE 1, CHLOROPLASTIC"/>
    <property type="match status" value="1"/>
</dbReference>
<feature type="binding site" evidence="7">
    <location>
        <position position="117"/>
    </location>
    <ligand>
        <name>ATP</name>
        <dbReference type="ChEBI" id="CHEBI:30616"/>
    </ligand>
</feature>
<keyword evidence="1 7" id="KW-0028">Amino-acid biosynthesis</keyword>
<dbReference type="UniPathway" id="UPA00053">
    <property type="reaction ID" value="UER00088"/>
</dbReference>
<dbReference type="CDD" id="cd00464">
    <property type="entry name" value="SK"/>
    <property type="match status" value="1"/>
</dbReference>
<evidence type="ECO:0000256" key="1">
    <source>
        <dbReference type="ARBA" id="ARBA00022605"/>
    </source>
</evidence>
<dbReference type="Proteomes" id="UP000070160">
    <property type="component" value="Unassembled WGS sequence"/>
</dbReference>
<organism evidence="8 9">
    <name type="scientific">Megasphaera hutchinsoni</name>
    <dbReference type="NCBI Taxonomy" id="1588748"/>
    <lineage>
        <taxon>Bacteria</taxon>
        <taxon>Bacillati</taxon>
        <taxon>Bacillota</taxon>
        <taxon>Negativicutes</taxon>
        <taxon>Veillonellales</taxon>
        <taxon>Veillonellaceae</taxon>
        <taxon>Megasphaera</taxon>
    </lineage>
</organism>
<dbReference type="GO" id="GO:0008652">
    <property type="term" value="P:amino acid biosynthetic process"/>
    <property type="evidence" value="ECO:0007669"/>
    <property type="project" value="UniProtKB-KW"/>
</dbReference>
<comment type="caution">
    <text evidence="7">Lacks conserved residue(s) required for the propagation of feature annotation.</text>
</comment>
<dbReference type="PRINTS" id="PR01100">
    <property type="entry name" value="SHIKIMTKNASE"/>
</dbReference>
<evidence type="ECO:0000256" key="6">
    <source>
        <dbReference type="ARBA" id="ARBA00023141"/>
    </source>
</evidence>
<keyword evidence="3 7" id="KW-0547">Nucleotide-binding</keyword>
<keyword evidence="5 7" id="KW-0067">ATP-binding</keyword>
<keyword evidence="7" id="KW-0963">Cytoplasm</keyword>
<dbReference type="PANTHER" id="PTHR21087">
    <property type="entry name" value="SHIKIMATE KINASE"/>
    <property type="match status" value="1"/>
</dbReference>
<dbReference type="InterPro" id="IPR031322">
    <property type="entry name" value="Shikimate/glucono_kinase"/>
</dbReference>
<reference evidence="9" key="1">
    <citation type="submission" date="2016-01" db="EMBL/GenBank/DDBJ databases">
        <authorList>
            <person name="Mitreva M."/>
            <person name="Pepin K.H."/>
            <person name="Mihindukulasuriya K.A."/>
            <person name="Fulton R."/>
            <person name="Fronick C."/>
            <person name="O'Laughlin M."/>
            <person name="Miner T."/>
            <person name="Herter B."/>
            <person name="Rosa B.A."/>
            <person name="Cordes M."/>
            <person name="Tomlinson C."/>
            <person name="Wollam A."/>
            <person name="Palsikar V.B."/>
            <person name="Mardis E.R."/>
            <person name="Wilson R.K."/>
        </authorList>
    </citation>
    <scope>NUCLEOTIDE SEQUENCE [LARGE SCALE GENOMIC DNA]</scope>
    <source>
        <strain evidence="9">KA00182</strain>
    </source>
</reference>
<accession>A0A134CDY6</accession>
<evidence type="ECO:0000256" key="7">
    <source>
        <dbReference type="HAMAP-Rule" id="MF_00109"/>
    </source>
</evidence>
<sequence>MVKHNIILIGMPGVGKTTLGRLVAQQMELSFVDLDEWIEQHSHHDIPSLFARGETCFRDWESKACQQVSTYEYTLVATGGGVVLRAQNMTLLQRAGHILWLYRPLYQLMRTLQGENRPLLQGSKTRLRTLYKERYELYRQYGDACICNTKTEQQTIDKMTCYIQHYFAANKP</sequence>